<feature type="domain" description="VTT" evidence="3">
    <location>
        <begin position="32"/>
        <end position="157"/>
    </location>
</feature>
<feature type="transmembrane region" description="Helical" evidence="2">
    <location>
        <begin position="12"/>
        <end position="32"/>
    </location>
</feature>
<evidence type="ECO:0000313" key="4">
    <source>
        <dbReference type="EMBL" id="PYE45784.1"/>
    </source>
</evidence>
<dbReference type="Proteomes" id="UP000509327">
    <property type="component" value="Chromosome"/>
</dbReference>
<dbReference type="Pfam" id="PF09335">
    <property type="entry name" value="VTT_dom"/>
    <property type="match status" value="1"/>
</dbReference>
<comment type="similarity">
    <text evidence="1">Belongs to the DedA family.</text>
</comment>
<feature type="transmembrane region" description="Helical" evidence="2">
    <location>
        <begin position="171"/>
        <end position="192"/>
    </location>
</feature>
<dbReference type="RefSeq" id="WP_110898353.1">
    <property type="nucleotide sequence ID" value="NZ_CP054614.1"/>
</dbReference>
<keyword evidence="2" id="KW-0472">Membrane</keyword>
<keyword evidence="2" id="KW-0812">Transmembrane</keyword>
<keyword evidence="7" id="KW-1185">Reference proteome</keyword>
<reference evidence="4 6" key="1">
    <citation type="submission" date="2018-06" db="EMBL/GenBank/DDBJ databases">
        <title>Genomic Encyclopedia of Type Strains, Phase III (KMG-III): the genomes of soil and plant-associated and newly described type strains.</title>
        <authorList>
            <person name="Whitman W."/>
        </authorList>
    </citation>
    <scope>NUCLEOTIDE SEQUENCE [LARGE SCALE GENOMIC DNA]</scope>
    <source>
        <strain evidence="4 6">CECT 7022</strain>
    </source>
</reference>
<dbReference type="InterPro" id="IPR051311">
    <property type="entry name" value="DedA_domain"/>
</dbReference>
<proteinExistence type="inferred from homology"/>
<dbReference type="PANTHER" id="PTHR42709">
    <property type="entry name" value="ALKALINE PHOSPHATASE LIKE PROTEIN"/>
    <property type="match status" value="1"/>
</dbReference>
<dbReference type="InterPro" id="IPR032816">
    <property type="entry name" value="VTT_dom"/>
</dbReference>
<dbReference type="AlphaFoldDB" id="A0A2V4WE34"/>
<dbReference type="PANTHER" id="PTHR42709:SF8">
    <property type="entry name" value="UNDECAPRENYL PHOSPHATE TRANSPORTER A"/>
    <property type="match status" value="1"/>
</dbReference>
<gene>
    <name evidence="4" type="ORF">DFQ00_11620</name>
    <name evidence="5" type="ORF">HUB98_12560</name>
</gene>
<reference evidence="5 7" key="2">
    <citation type="submission" date="2020-06" db="EMBL/GenBank/DDBJ databases">
        <title>Complete genome of Paenibacillus barcinonensis KACC11450.</title>
        <authorList>
            <person name="Kim M."/>
            <person name="Park Y.-J."/>
            <person name="Shin J.-H."/>
        </authorList>
    </citation>
    <scope>NUCLEOTIDE SEQUENCE [LARGE SCALE GENOMIC DNA]</scope>
    <source>
        <strain evidence="5 7">KACC11450</strain>
    </source>
</reference>
<evidence type="ECO:0000259" key="3">
    <source>
        <dbReference type="Pfam" id="PF09335"/>
    </source>
</evidence>
<evidence type="ECO:0000256" key="2">
    <source>
        <dbReference type="SAM" id="Phobius"/>
    </source>
</evidence>
<keyword evidence="2" id="KW-1133">Transmembrane helix</keyword>
<evidence type="ECO:0000313" key="6">
    <source>
        <dbReference type="Proteomes" id="UP000247790"/>
    </source>
</evidence>
<name>A0A2V4WE34_PAEBA</name>
<organism evidence="4 6">
    <name type="scientific">Paenibacillus barcinonensis</name>
    <dbReference type="NCBI Taxonomy" id="198119"/>
    <lineage>
        <taxon>Bacteria</taxon>
        <taxon>Bacillati</taxon>
        <taxon>Bacillota</taxon>
        <taxon>Bacilli</taxon>
        <taxon>Bacillales</taxon>
        <taxon>Paenibacillaceae</taxon>
        <taxon>Paenibacillus</taxon>
    </lineage>
</organism>
<feature type="transmembrane region" description="Helical" evidence="2">
    <location>
        <begin position="52"/>
        <end position="74"/>
    </location>
</feature>
<accession>A0A2V4WE34</accession>
<dbReference type="OrthoDB" id="9813426at2"/>
<evidence type="ECO:0000313" key="7">
    <source>
        <dbReference type="Proteomes" id="UP000509327"/>
    </source>
</evidence>
<protein>
    <submittedName>
        <fullName evidence="5">DedA family protein</fullName>
    </submittedName>
    <submittedName>
        <fullName evidence="4">Membrane protein DedA with SNARE-associated domain</fullName>
    </submittedName>
</protein>
<dbReference type="GO" id="GO:0005886">
    <property type="term" value="C:plasma membrane"/>
    <property type="evidence" value="ECO:0007669"/>
    <property type="project" value="TreeGrafter"/>
</dbReference>
<feature type="transmembrane region" description="Helical" evidence="2">
    <location>
        <begin position="138"/>
        <end position="159"/>
    </location>
</feature>
<dbReference type="Proteomes" id="UP000247790">
    <property type="component" value="Unassembled WGS sequence"/>
</dbReference>
<dbReference type="EMBL" id="CP054614">
    <property type="protein sequence ID" value="QKS57065.1"/>
    <property type="molecule type" value="Genomic_DNA"/>
</dbReference>
<sequence>MDVIHNIVSQLFDWIQSLGYFGIMLGLMLEVIPSEIVLAYGGFLVSQHQINFFGALIFGTVGGVLAQLFIYWIGRYGGRPVLERYGKYILIQKKHIDHSEEWFRRYGTGVIFTARFVPVVRHAISIPAGITKMHTGKFILLTTLAVIPWSALFIYLGMVLGDQWKHVDEKAAPYITPILLVALALLIGYFVIKWMSARKKKGSVK</sequence>
<evidence type="ECO:0000313" key="5">
    <source>
        <dbReference type="EMBL" id="QKS57065.1"/>
    </source>
</evidence>
<dbReference type="EMBL" id="QJSW01000016">
    <property type="protein sequence ID" value="PYE45784.1"/>
    <property type="molecule type" value="Genomic_DNA"/>
</dbReference>
<evidence type="ECO:0000256" key="1">
    <source>
        <dbReference type="ARBA" id="ARBA00010792"/>
    </source>
</evidence>